<dbReference type="InterPro" id="IPR007219">
    <property type="entry name" value="XnlR_reg_dom"/>
</dbReference>
<dbReference type="OrthoDB" id="2123952at2759"/>
<dbReference type="EMBL" id="MZNU01000176">
    <property type="protein sequence ID" value="OWP03461.1"/>
    <property type="molecule type" value="Genomic_DNA"/>
</dbReference>
<dbReference type="GO" id="GO:0008270">
    <property type="term" value="F:zinc ion binding"/>
    <property type="evidence" value="ECO:0007669"/>
    <property type="project" value="InterPro"/>
</dbReference>
<dbReference type="GO" id="GO:0003677">
    <property type="term" value="F:DNA binding"/>
    <property type="evidence" value="ECO:0007669"/>
    <property type="project" value="InterPro"/>
</dbReference>
<protein>
    <recommendedName>
        <fullName evidence="3">Xylanolytic transcriptional activator regulatory domain-containing protein</fullName>
    </recommendedName>
</protein>
<feature type="region of interest" description="Disordered" evidence="2">
    <location>
        <begin position="1"/>
        <end position="41"/>
    </location>
</feature>
<name>A0A218Z5U8_9HELO</name>
<accession>A0A218Z5U8</accession>
<gene>
    <name evidence="4" type="ORF">B2J93_7479</name>
</gene>
<keyword evidence="5" id="KW-1185">Reference proteome</keyword>
<organism evidence="4 5">
    <name type="scientific">Diplocarpon coronariae</name>
    <dbReference type="NCBI Taxonomy" id="2795749"/>
    <lineage>
        <taxon>Eukaryota</taxon>
        <taxon>Fungi</taxon>
        <taxon>Dikarya</taxon>
        <taxon>Ascomycota</taxon>
        <taxon>Pezizomycotina</taxon>
        <taxon>Leotiomycetes</taxon>
        <taxon>Helotiales</taxon>
        <taxon>Drepanopezizaceae</taxon>
        <taxon>Diplocarpon</taxon>
    </lineage>
</organism>
<keyword evidence="1" id="KW-0539">Nucleus</keyword>
<feature type="region of interest" description="Disordered" evidence="2">
    <location>
        <begin position="601"/>
        <end position="628"/>
    </location>
</feature>
<feature type="domain" description="Xylanolytic transcriptional activator regulatory" evidence="3">
    <location>
        <begin position="94"/>
        <end position="290"/>
    </location>
</feature>
<dbReference type="PANTHER" id="PTHR46910">
    <property type="entry name" value="TRANSCRIPTION FACTOR PDR1"/>
    <property type="match status" value="1"/>
</dbReference>
<evidence type="ECO:0000259" key="3">
    <source>
        <dbReference type="Pfam" id="PF04082"/>
    </source>
</evidence>
<proteinExistence type="predicted"/>
<evidence type="ECO:0000313" key="4">
    <source>
        <dbReference type="EMBL" id="OWP03461.1"/>
    </source>
</evidence>
<dbReference type="PANTHER" id="PTHR46910:SF18">
    <property type="entry name" value="ZN(II)2CYS6 TRANSCRIPTION FACTOR (EUROFUNG)"/>
    <property type="match status" value="1"/>
</dbReference>
<comment type="caution">
    <text evidence="4">The sequence shown here is derived from an EMBL/GenBank/DDBJ whole genome shotgun (WGS) entry which is preliminary data.</text>
</comment>
<dbReference type="AlphaFoldDB" id="A0A218Z5U8"/>
<dbReference type="CDD" id="cd12148">
    <property type="entry name" value="fungal_TF_MHR"/>
    <property type="match status" value="1"/>
</dbReference>
<feature type="compositionally biased region" description="Polar residues" evidence="2">
    <location>
        <begin position="619"/>
        <end position="628"/>
    </location>
</feature>
<reference evidence="4 5" key="1">
    <citation type="submission" date="2017-04" db="EMBL/GenBank/DDBJ databases">
        <title>Draft genome sequence of Marssonina coronaria NL1: causal agent of apple blotch.</title>
        <authorList>
            <person name="Cheng Q."/>
        </authorList>
    </citation>
    <scope>NUCLEOTIDE SEQUENCE [LARGE SCALE GENOMIC DNA]</scope>
    <source>
        <strain evidence="4 5">NL1</strain>
    </source>
</reference>
<evidence type="ECO:0000313" key="5">
    <source>
        <dbReference type="Proteomes" id="UP000242519"/>
    </source>
</evidence>
<dbReference type="Proteomes" id="UP000242519">
    <property type="component" value="Unassembled WGS sequence"/>
</dbReference>
<sequence>MDESHVASSRKHKPELPDASERPKKSQRKKNEISWSPEIDREEDARIQLELLDVSQANGHGTRGSNAEDPSHFPGKWKDFLWSNGLGIKQLIAVYIEAFYPVLPLFHIPSLKRRATSRDYIKDRAFFACIMALCALASNRAKERALYPERRLPGQFRLYSPEYFFSAAQEVIPQDSGSMTSLDWMRTCSLLAVYGIQVGKKHIMHKYLGMYHGLIHMNGLYDEKIWPEDIGIVETELRRRLFWSTYALVVYTSVFCGHPIPFREAQCSVNFPSEIDDELFSDDGYLTMETQKLSLAPQPQMVCNPGCWLHGWNFTIVLYRRIETVLNDYYRENPRNSKPSPSTPRKSDLTRSYDEILEEITRIHENIPPRFKEAASITPNGYADMDYKFSFLAANIKATFQLARMIIYTAKDEMVELKTKMKDFIDSAEKQITRNMVAVNRFREQITLIDEFMRLRVTSYKTTYPDENLTQAYTPTVEDQLIHSIDQNLQSVVPAVTSGAQVEAFASHAEPFSFHDPLNGLQWRMDDANGAHSMHWPHSIDEPQGINELNELYNDAFHRQNEVYGTDGLDGIYGQTGANEMMNGIQGPGTISGVNVVNGMTEPNGDARDNVPNGDNRANETNGINGYL</sequence>
<evidence type="ECO:0000256" key="2">
    <source>
        <dbReference type="SAM" id="MobiDB-lite"/>
    </source>
</evidence>
<dbReference type="GO" id="GO:0003700">
    <property type="term" value="F:DNA-binding transcription factor activity"/>
    <property type="evidence" value="ECO:0007669"/>
    <property type="project" value="InterPro"/>
</dbReference>
<evidence type="ECO:0000256" key="1">
    <source>
        <dbReference type="ARBA" id="ARBA00023242"/>
    </source>
</evidence>
<dbReference type="Pfam" id="PF04082">
    <property type="entry name" value="Fungal_trans"/>
    <property type="match status" value="1"/>
</dbReference>
<dbReference type="GO" id="GO:0006351">
    <property type="term" value="P:DNA-templated transcription"/>
    <property type="evidence" value="ECO:0007669"/>
    <property type="project" value="InterPro"/>
</dbReference>
<feature type="compositionally biased region" description="Basic and acidic residues" evidence="2">
    <location>
        <begin position="14"/>
        <end position="32"/>
    </location>
</feature>
<dbReference type="InParanoid" id="A0A218Z5U8"/>
<dbReference type="InterPro" id="IPR050987">
    <property type="entry name" value="AtrR-like"/>
</dbReference>